<name>A0A1J0EE29_9PSED</name>
<dbReference type="Gene3D" id="3.40.50.1820">
    <property type="entry name" value="alpha/beta hydrolase"/>
    <property type="match status" value="1"/>
</dbReference>
<dbReference type="InterPro" id="IPR029058">
    <property type="entry name" value="AB_hydrolase_fold"/>
</dbReference>
<dbReference type="InterPro" id="IPR001031">
    <property type="entry name" value="Thioesterase"/>
</dbReference>
<dbReference type="OrthoDB" id="8480037at2"/>
<reference evidence="4" key="1">
    <citation type="submission" date="2016-10" db="EMBL/GenBank/DDBJ databases">
        <title>Pseudomonas frederiksbergensis ERGS4:02 complete genome.</title>
        <authorList>
            <person name="Kumar R."/>
            <person name="Acharya V."/>
            <person name="Singh D."/>
        </authorList>
    </citation>
    <scope>NUCLEOTIDE SEQUENCE [LARGE SCALE GENOMIC DNA]</scope>
    <source>
        <strain evidence="4">ERGS4:02</strain>
    </source>
</reference>
<dbReference type="GO" id="GO:0008610">
    <property type="term" value="P:lipid biosynthetic process"/>
    <property type="evidence" value="ECO:0007669"/>
    <property type="project" value="TreeGrafter"/>
</dbReference>
<dbReference type="SUPFAM" id="SSF53474">
    <property type="entry name" value="alpha/beta-Hydrolases"/>
    <property type="match status" value="1"/>
</dbReference>
<feature type="domain" description="Thioesterase" evidence="2">
    <location>
        <begin position="8"/>
        <end position="230"/>
    </location>
</feature>
<gene>
    <name evidence="3" type="ORF">BLL42_00860</name>
</gene>
<organism evidence="3 4">
    <name type="scientific">Pseudomonas frederiksbergensis</name>
    <dbReference type="NCBI Taxonomy" id="104087"/>
    <lineage>
        <taxon>Bacteria</taxon>
        <taxon>Pseudomonadati</taxon>
        <taxon>Pseudomonadota</taxon>
        <taxon>Gammaproteobacteria</taxon>
        <taxon>Pseudomonadales</taxon>
        <taxon>Pseudomonadaceae</taxon>
        <taxon>Pseudomonas</taxon>
    </lineage>
</organism>
<protein>
    <recommendedName>
        <fullName evidence="2">Thioesterase domain-containing protein</fullName>
    </recommendedName>
</protein>
<dbReference type="EMBL" id="CP017886">
    <property type="protein sequence ID" value="APC14357.1"/>
    <property type="molecule type" value="Genomic_DNA"/>
</dbReference>
<dbReference type="GeneID" id="46906751"/>
<evidence type="ECO:0000256" key="1">
    <source>
        <dbReference type="ARBA" id="ARBA00007169"/>
    </source>
</evidence>
<dbReference type="Pfam" id="PF00975">
    <property type="entry name" value="Thioesterase"/>
    <property type="match status" value="1"/>
</dbReference>
<dbReference type="Proteomes" id="UP000182567">
    <property type="component" value="Chromosome"/>
</dbReference>
<dbReference type="PANTHER" id="PTHR11487">
    <property type="entry name" value="THIOESTERASE"/>
    <property type="match status" value="1"/>
</dbReference>
<evidence type="ECO:0000313" key="4">
    <source>
        <dbReference type="Proteomes" id="UP000182567"/>
    </source>
</evidence>
<dbReference type="PANTHER" id="PTHR11487:SF0">
    <property type="entry name" value="S-ACYL FATTY ACID SYNTHASE THIOESTERASE, MEDIUM CHAIN"/>
    <property type="match status" value="1"/>
</dbReference>
<dbReference type="AlphaFoldDB" id="A0A1J0EE29"/>
<dbReference type="InterPro" id="IPR012223">
    <property type="entry name" value="TEII"/>
</dbReference>
<accession>A0A1J0EE29</accession>
<comment type="similarity">
    <text evidence="1">Belongs to the thioesterase family.</text>
</comment>
<evidence type="ECO:0000313" key="3">
    <source>
        <dbReference type="EMBL" id="APC14357.1"/>
    </source>
</evidence>
<dbReference type="RefSeq" id="WP_071550298.1">
    <property type="nucleotide sequence ID" value="NZ_CP017886.1"/>
</dbReference>
<proteinExistence type="inferred from homology"/>
<sequence>MANEPLSLLCFSYAGGSAGFYSRWRRLLPHIKVIPVDIPGRGRAVDTPALVTRDSLIDYLLSHYARLCVPPFALFGHSLGARIAFEFQWALEQTLGLKAARLFVSGCLAPERFARAMSIREQDLSDEILLRVLEELGGTPPELMSNPGLMEAALPMIRADFLLAIDLSKSTETPIDAAINLLLGSRDKVTNLFEDYPGWMSHTNRQCQVSVIEGDHFFIRSQTALVARLVGEKLKEFALNVD</sequence>
<evidence type="ECO:0000259" key="2">
    <source>
        <dbReference type="Pfam" id="PF00975"/>
    </source>
</evidence>